<gene>
    <name evidence="10" type="ORF">ZIOFF_028097</name>
</gene>
<feature type="domain" description="Rhamnogalacturonan lyase" evidence="9">
    <location>
        <begin position="378"/>
        <end position="449"/>
    </location>
</feature>
<dbReference type="InterPro" id="IPR029413">
    <property type="entry name" value="RG-lyase_II"/>
</dbReference>
<dbReference type="InterPro" id="IPR051850">
    <property type="entry name" value="Polysacch_Lyase_4"/>
</dbReference>
<keyword evidence="11" id="KW-1185">Reference proteome</keyword>
<name>A0A8J5L8R9_ZINOF</name>
<dbReference type="Gene3D" id="2.60.40.1120">
    <property type="entry name" value="Carboxypeptidase-like, regulatory domain"/>
    <property type="match status" value="1"/>
</dbReference>
<dbReference type="Gene3D" id="2.70.98.10">
    <property type="match status" value="1"/>
</dbReference>
<evidence type="ECO:0000256" key="1">
    <source>
        <dbReference type="ARBA" id="ARBA00001324"/>
    </source>
</evidence>
<dbReference type="Pfam" id="PF14683">
    <property type="entry name" value="CBM-like"/>
    <property type="match status" value="1"/>
</dbReference>
<comment type="similarity">
    <text evidence="3">Belongs to the polysaccharide lyase 4 family.</text>
</comment>
<evidence type="ECO:0000256" key="2">
    <source>
        <dbReference type="ARBA" id="ARBA00004613"/>
    </source>
</evidence>
<dbReference type="GO" id="GO:0102210">
    <property type="term" value="F:rhamnogalacturonan endolyase activity"/>
    <property type="evidence" value="ECO:0007669"/>
    <property type="project" value="UniProtKB-EC"/>
</dbReference>
<dbReference type="InterPro" id="IPR010325">
    <property type="entry name" value="Rhamnogal_lyase"/>
</dbReference>
<dbReference type="SUPFAM" id="SSF49452">
    <property type="entry name" value="Starch-binding domain-like"/>
    <property type="match status" value="1"/>
</dbReference>
<organism evidence="10 11">
    <name type="scientific">Zingiber officinale</name>
    <name type="common">Ginger</name>
    <name type="synonym">Amomum zingiber</name>
    <dbReference type="NCBI Taxonomy" id="94328"/>
    <lineage>
        <taxon>Eukaryota</taxon>
        <taxon>Viridiplantae</taxon>
        <taxon>Streptophyta</taxon>
        <taxon>Embryophyta</taxon>
        <taxon>Tracheophyta</taxon>
        <taxon>Spermatophyta</taxon>
        <taxon>Magnoliopsida</taxon>
        <taxon>Liliopsida</taxon>
        <taxon>Zingiberales</taxon>
        <taxon>Zingiberaceae</taxon>
        <taxon>Zingiber</taxon>
    </lineage>
</organism>
<evidence type="ECO:0000313" key="11">
    <source>
        <dbReference type="Proteomes" id="UP000734854"/>
    </source>
</evidence>
<evidence type="ECO:0000256" key="3">
    <source>
        <dbReference type="ARBA" id="ARBA00010418"/>
    </source>
</evidence>
<evidence type="ECO:0000256" key="5">
    <source>
        <dbReference type="ARBA" id="ARBA00022525"/>
    </source>
</evidence>
<dbReference type="InterPro" id="IPR013784">
    <property type="entry name" value="Carb-bd-like_fold"/>
</dbReference>
<dbReference type="InterPro" id="IPR014718">
    <property type="entry name" value="GH-type_carb-bd"/>
</dbReference>
<dbReference type="EC" id="4.2.2.23" evidence="4"/>
<dbReference type="InterPro" id="IPR011013">
    <property type="entry name" value="Gal_mutarotase_sf_dom"/>
</dbReference>
<dbReference type="Gene3D" id="2.60.120.260">
    <property type="entry name" value="Galactose-binding domain-like"/>
    <property type="match status" value="1"/>
</dbReference>
<dbReference type="SUPFAM" id="SSF74650">
    <property type="entry name" value="Galactose mutarotase-like"/>
    <property type="match status" value="1"/>
</dbReference>
<reference evidence="10 11" key="1">
    <citation type="submission" date="2020-08" db="EMBL/GenBank/DDBJ databases">
        <title>Plant Genome Project.</title>
        <authorList>
            <person name="Zhang R.-G."/>
        </authorList>
    </citation>
    <scope>NUCLEOTIDE SEQUENCE [LARGE SCALE GENOMIC DNA]</scope>
    <source>
        <tissue evidence="10">Rhizome</tissue>
    </source>
</reference>
<dbReference type="GO" id="GO:0030246">
    <property type="term" value="F:carbohydrate binding"/>
    <property type="evidence" value="ECO:0007669"/>
    <property type="project" value="InterPro"/>
</dbReference>
<dbReference type="InterPro" id="IPR008979">
    <property type="entry name" value="Galactose-bd-like_sf"/>
</dbReference>
<feature type="domain" description="Rhamnogalacturonan lyase" evidence="8">
    <location>
        <begin position="463"/>
        <end position="649"/>
    </location>
</feature>
<evidence type="ECO:0000256" key="4">
    <source>
        <dbReference type="ARBA" id="ARBA00012437"/>
    </source>
</evidence>
<evidence type="ECO:0000259" key="8">
    <source>
        <dbReference type="Pfam" id="PF14683"/>
    </source>
</evidence>
<evidence type="ECO:0000256" key="6">
    <source>
        <dbReference type="ARBA" id="ARBA00022729"/>
    </source>
</evidence>
<dbReference type="InterPro" id="IPR029411">
    <property type="entry name" value="RG-lyase_III"/>
</dbReference>
<dbReference type="EMBL" id="JACMSC010000008">
    <property type="protein sequence ID" value="KAG6510089.1"/>
    <property type="molecule type" value="Genomic_DNA"/>
</dbReference>
<dbReference type="Proteomes" id="UP000734854">
    <property type="component" value="Unassembled WGS sequence"/>
</dbReference>
<dbReference type="FunFam" id="2.60.40.1120:FF:000033">
    <property type="entry name" value="Rhamnogalacturonate lyase B"/>
    <property type="match status" value="1"/>
</dbReference>
<sequence>MAEILAFVSMYNCHSAAMLTCCSSSAGNGHPVAAGAAVVMDNGIVRLTLSNPEGFITEVMYNGVDNLLEVHSSEPYGGYWDVVWNEEENKEIFELIEGSQFQKIYQDDKKIEVSFKKKWNPSLKGKRSPLNIDKRFVLLQGSSGFYTYAIYEHGKGWPDFQITETRIAFKLRKEKFHYMAITDNRQRVMPMLQDRSPKRSQKLAYPEAVILVKPTNPALRGEVDDKYQYSSEYKGSLVHGWICAKPSIGFWLITPSNEFKSGGPLRQDLTSHVGPTVLGMFHSSHYAGEEIVAKFTNGEYWKKVFGPVFIYLNSDLKNSRPNFLWEDAKRQTQIVVANWPYEFPTSVDYLKKEQRGSVSGRLLILDKYISKNYIYGNAAFVGLASPGEEGSWQKETKGYQFWVRANAKGNFFIKNVLSGVYNLYAWLPGFIGEFTYSTTITVTSGGNIDLHNLVYRPPRDGPTLWEIGIPDRSAAEFFVPDPNPKYVNKLYIEHDKFRQYGLWERYADLYPTTDLIYQVGVSNYTKDWFFAQVTRKQKDNSNKATWQIKFQLSSLHRTGVYKLRVALASAHLSKLQVRINDPTIEPAHFTTGLIGRDNAIARHGIHGFYWLFNISLQGSWLREGENTIFLTQSQSQTMFQGIMYDYIRMEAT</sequence>
<evidence type="ECO:0000259" key="9">
    <source>
        <dbReference type="Pfam" id="PF14686"/>
    </source>
</evidence>
<comment type="subcellular location">
    <subcellularLocation>
        <location evidence="2">Secreted</location>
    </subcellularLocation>
</comment>
<proteinExistence type="inferred from homology"/>
<dbReference type="Pfam" id="PF14686">
    <property type="entry name" value="fn3_3"/>
    <property type="match status" value="1"/>
</dbReference>
<dbReference type="PANTHER" id="PTHR32018:SF1">
    <property type="entry name" value="RHAMNOGALACTURONAN ENDOLYASE"/>
    <property type="match status" value="1"/>
</dbReference>
<keyword evidence="7" id="KW-0456">Lyase</keyword>
<protein>
    <recommendedName>
        <fullName evidence="4">rhamnogalacturonan endolyase</fullName>
        <ecNumber evidence="4">4.2.2.23</ecNumber>
    </recommendedName>
</protein>
<dbReference type="PANTHER" id="PTHR32018">
    <property type="entry name" value="RHAMNOGALACTURONATE LYASE FAMILY PROTEIN"/>
    <property type="match status" value="1"/>
</dbReference>
<comment type="catalytic activity">
    <reaction evidence="1">
        <text>Endotype eliminative cleavage of L-alpha-rhamnopyranosyl-(1-&gt;4)-alpha-D-galactopyranosyluronic acid bonds of rhamnogalacturonan I domains in ramified hairy regions of pectin leaving L-rhamnopyranose at the reducing end and 4-deoxy-4,5-unsaturated D-galactopyranosyluronic acid at the non-reducing end.</text>
        <dbReference type="EC" id="4.2.2.23"/>
    </reaction>
</comment>
<dbReference type="CDD" id="cd10320">
    <property type="entry name" value="RGL4_N"/>
    <property type="match status" value="1"/>
</dbReference>
<dbReference type="GO" id="GO:0005576">
    <property type="term" value="C:extracellular region"/>
    <property type="evidence" value="ECO:0007669"/>
    <property type="project" value="UniProtKB-SubCell"/>
</dbReference>
<evidence type="ECO:0000256" key="7">
    <source>
        <dbReference type="ARBA" id="ARBA00023239"/>
    </source>
</evidence>
<dbReference type="AlphaFoldDB" id="A0A8J5L8R9"/>
<dbReference type="CDD" id="cd10317">
    <property type="entry name" value="RGL4_C"/>
    <property type="match status" value="1"/>
</dbReference>
<evidence type="ECO:0000313" key="10">
    <source>
        <dbReference type="EMBL" id="KAG6510089.1"/>
    </source>
</evidence>
<dbReference type="SUPFAM" id="SSF49785">
    <property type="entry name" value="Galactose-binding domain-like"/>
    <property type="match status" value="1"/>
</dbReference>
<dbReference type="Pfam" id="PF06045">
    <property type="entry name" value="Rhamnogal_lyase"/>
    <property type="match status" value="1"/>
</dbReference>
<comment type="caution">
    <text evidence="10">The sequence shown here is derived from an EMBL/GenBank/DDBJ whole genome shotgun (WGS) entry which is preliminary data.</text>
</comment>
<keyword evidence="6" id="KW-0732">Signal</keyword>
<dbReference type="CDD" id="cd10316">
    <property type="entry name" value="RGL4_M"/>
    <property type="match status" value="1"/>
</dbReference>
<keyword evidence="5" id="KW-0964">Secreted</keyword>
<dbReference type="GO" id="GO:0005975">
    <property type="term" value="P:carbohydrate metabolic process"/>
    <property type="evidence" value="ECO:0007669"/>
    <property type="project" value="InterPro"/>
</dbReference>
<accession>A0A8J5L8R9</accession>